<dbReference type="AlphaFoldDB" id="A0A644UR83"/>
<dbReference type="InterPro" id="IPR013022">
    <property type="entry name" value="Xyl_isomerase-like_TIM-brl"/>
</dbReference>
<organism evidence="2">
    <name type="scientific">bioreactor metagenome</name>
    <dbReference type="NCBI Taxonomy" id="1076179"/>
    <lineage>
        <taxon>unclassified sequences</taxon>
        <taxon>metagenomes</taxon>
        <taxon>ecological metagenomes</taxon>
    </lineage>
</organism>
<keyword evidence="2" id="KW-0378">Hydrolase</keyword>
<dbReference type="PANTHER" id="PTHR21445:SF0">
    <property type="entry name" value="APURINIC-APYRIMIDINIC ENDONUCLEASE"/>
    <property type="match status" value="1"/>
</dbReference>
<keyword evidence="2" id="KW-0255">Endonuclease</keyword>
<dbReference type="Pfam" id="PF01261">
    <property type="entry name" value="AP_endonuc_2"/>
    <property type="match status" value="1"/>
</dbReference>
<dbReference type="InterPro" id="IPR001719">
    <property type="entry name" value="AP_endonuc_2"/>
</dbReference>
<reference evidence="2" key="1">
    <citation type="submission" date="2019-08" db="EMBL/GenBank/DDBJ databases">
        <authorList>
            <person name="Kucharzyk K."/>
            <person name="Murdoch R.W."/>
            <person name="Higgins S."/>
            <person name="Loffler F."/>
        </authorList>
    </citation>
    <scope>NUCLEOTIDE SEQUENCE</scope>
</reference>
<dbReference type="Gene3D" id="3.20.20.150">
    <property type="entry name" value="Divalent-metal-dependent TIM barrel enzymes"/>
    <property type="match status" value="1"/>
</dbReference>
<dbReference type="GO" id="GO:0008081">
    <property type="term" value="F:phosphoric diester hydrolase activity"/>
    <property type="evidence" value="ECO:0007669"/>
    <property type="project" value="TreeGrafter"/>
</dbReference>
<evidence type="ECO:0000313" key="2">
    <source>
        <dbReference type="EMBL" id="MPL81566.1"/>
    </source>
</evidence>
<dbReference type="PANTHER" id="PTHR21445">
    <property type="entry name" value="ENDONUCLEASE IV ENDODEOXYRIBONUCLEASE IV"/>
    <property type="match status" value="1"/>
</dbReference>
<dbReference type="GO" id="GO:0003906">
    <property type="term" value="F:DNA-(apurinic or apyrimidinic site) endonuclease activity"/>
    <property type="evidence" value="ECO:0007669"/>
    <property type="project" value="TreeGrafter"/>
</dbReference>
<gene>
    <name evidence="2" type="primary">nfo_10</name>
    <name evidence="2" type="ORF">SDC9_27494</name>
</gene>
<protein>
    <submittedName>
        <fullName evidence="2">Endonuclease 4</fullName>
        <ecNumber evidence="2">3.1.21.2</ecNumber>
    </submittedName>
</protein>
<feature type="domain" description="Xylose isomerase-like TIM barrel" evidence="1">
    <location>
        <begin position="27"/>
        <end position="263"/>
    </location>
</feature>
<name>A0A644UR83_9ZZZZ</name>
<dbReference type="GO" id="GO:0003677">
    <property type="term" value="F:DNA binding"/>
    <property type="evidence" value="ECO:0007669"/>
    <property type="project" value="InterPro"/>
</dbReference>
<dbReference type="EMBL" id="VSSQ01000151">
    <property type="protein sequence ID" value="MPL81566.1"/>
    <property type="molecule type" value="Genomic_DNA"/>
</dbReference>
<dbReference type="GO" id="GO:0006284">
    <property type="term" value="P:base-excision repair"/>
    <property type="evidence" value="ECO:0007669"/>
    <property type="project" value="TreeGrafter"/>
</dbReference>
<sequence length="283" mass="31442">MVAHFGPAGNPDAFYESGKKASAEMPEWLAGLGLNAYEYQCSRGVNIRQETAQIIGEKAAEFGIKLSIHAPYYISLATEDDTIAANTKRHFLKSLQVAKWMGADRVVFHIGGGKQERRAAMIRVKRLFATVLEDIEKADLTGVFLAAETMGKQNQLGTLAEVIELCKMSPWVIPAVDFGHLHCVTGGMYTTRQEFEAVFDEVGSQLGDEIARNLHIHFSRIEFTKGGEKRHWTFDDPFGPPHEPLIEVCVARGFVPRIICESAGTQAIDAKRMQDLYLSLLNK</sequence>
<accession>A0A644UR83</accession>
<dbReference type="GO" id="GO:0008270">
    <property type="term" value="F:zinc ion binding"/>
    <property type="evidence" value="ECO:0007669"/>
    <property type="project" value="InterPro"/>
</dbReference>
<dbReference type="SMART" id="SM00518">
    <property type="entry name" value="AP2Ec"/>
    <property type="match status" value="1"/>
</dbReference>
<dbReference type="EC" id="3.1.21.2" evidence="2"/>
<evidence type="ECO:0000259" key="1">
    <source>
        <dbReference type="Pfam" id="PF01261"/>
    </source>
</evidence>
<proteinExistence type="predicted"/>
<dbReference type="SUPFAM" id="SSF51658">
    <property type="entry name" value="Xylose isomerase-like"/>
    <property type="match status" value="1"/>
</dbReference>
<dbReference type="InterPro" id="IPR036237">
    <property type="entry name" value="Xyl_isomerase-like_sf"/>
</dbReference>
<dbReference type="GO" id="GO:0008833">
    <property type="term" value="F:deoxyribonuclease IV (phage-T4-induced) activity"/>
    <property type="evidence" value="ECO:0007669"/>
    <property type="project" value="UniProtKB-EC"/>
</dbReference>
<comment type="caution">
    <text evidence="2">The sequence shown here is derived from an EMBL/GenBank/DDBJ whole genome shotgun (WGS) entry which is preliminary data.</text>
</comment>
<keyword evidence="2" id="KW-0540">Nuclease</keyword>